<keyword evidence="2" id="KW-1185">Reference proteome</keyword>
<dbReference type="AlphaFoldDB" id="A0A096MCK1"/>
<proteinExistence type="predicted"/>
<dbReference type="Proteomes" id="UP000028760">
    <property type="component" value="Unassembled WGS sequence"/>
</dbReference>
<reference evidence="2" key="1">
    <citation type="submission" date="2013-10" db="EMBL/GenBank/DDBJ databases">
        <authorList>
            <person name="Schartl M."/>
            <person name="Warren W."/>
        </authorList>
    </citation>
    <scope>NUCLEOTIDE SEQUENCE [LARGE SCALE GENOMIC DNA]</scope>
    <source>
        <strain evidence="2">female</strain>
    </source>
</reference>
<name>A0A096MCK1_POEFO</name>
<reference evidence="1" key="2">
    <citation type="submission" date="2025-08" db="UniProtKB">
        <authorList>
            <consortium name="Ensembl"/>
        </authorList>
    </citation>
    <scope>IDENTIFICATION</scope>
</reference>
<evidence type="ECO:0000313" key="2">
    <source>
        <dbReference type="Proteomes" id="UP000028760"/>
    </source>
</evidence>
<protein>
    <submittedName>
        <fullName evidence="1">Uncharacterized protein</fullName>
    </submittedName>
</protein>
<organism evidence="1 2">
    <name type="scientific">Poecilia formosa</name>
    <name type="common">Amazon molly</name>
    <name type="synonym">Limia formosa</name>
    <dbReference type="NCBI Taxonomy" id="48698"/>
    <lineage>
        <taxon>Eukaryota</taxon>
        <taxon>Metazoa</taxon>
        <taxon>Chordata</taxon>
        <taxon>Craniata</taxon>
        <taxon>Vertebrata</taxon>
        <taxon>Euteleostomi</taxon>
        <taxon>Actinopterygii</taxon>
        <taxon>Neopterygii</taxon>
        <taxon>Teleostei</taxon>
        <taxon>Neoteleostei</taxon>
        <taxon>Acanthomorphata</taxon>
        <taxon>Ovalentaria</taxon>
        <taxon>Atherinomorphae</taxon>
        <taxon>Cyprinodontiformes</taxon>
        <taxon>Poeciliidae</taxon>
        <taxon>Poeciliinae</taxon>
        <taxon>Poecilia</taxon>
    </lineage>
</organism>
<sequence length="74" mass="8519">EENFYIYRVTSESAALFCPHGRVQVQISLRQKPCRAVFVSGPRPKHRWVSATFVLVTVCVPEEPDVRIKLFVDD</sequence>
<dbReference type="Ensembl" id="ENSPFOT00000026204.1">
    <property type="protein sequence ID" value="ENSPFOP00000029142.1"/>
    <property type="gene ID" value="ENSPFOG00000023116.1"/>
</dbReference>
<evidence type="ECO:0000313" key="1">
    <source>
        <dbReference type="Ensembl" id="ENSPFOP00000029142.1"/>
    </source>
</evidence>
<accession>A0A096MCK1</accession>
<reference evidence="1" key="3">
    <citation type="submission" date="2025-09" db="UniProtKB">
        <authorList>
            <consortium name="Ensembl"/>
        </authorList>
    </citation>
    <scope>IDENTIFICATION</scope>
</reference>
<dbReference type="EMBL" id="AYCK01008493">
    <property type="status" value="NOT_ANNOTATED_CDS"/>
    <property type="molecule type" value="Genomic_DNA"/>
</dbReference>